<accession>A0ABT5XAD4</accession>
<gene>
    <name evidence="1" type="ORF">P0O15_10950</name>
</gene>
<dbReference type="Proteomes" id="UP001220010">
    <property type="component" value="Unassembled WGS sequence"/>
</dbReference>
<reference evidence="1 2" key="1">
    <citation type="submission" date="2023-03" db="EMBL/GenBank/DDBJ databases">
        <title>WGS of Methanotrichaceae archaeon Mx.</title>
        <authorList>
            <person name="Sorokin D.Y."/>
            <person name="Merkel A.Y."/>
        </authorList>
    </citation>
    <scope>NUCLEOTIDE SEQUENCE [LARGE SCALE GENOMIC DNA]</scope>
    <source>
        <strain evidence="1 2">Mx</strain>
    </source>
</reference>
<evidence type="ECO:0000313" key="2">
    <source>
        <dbReference type="Proteomes" id="UP001220010"/>
    </source>
</evidence>
<evidence type="ECO:0000313" key="1">
    <source>
        <dbReference type="EMBL" id="MDF0591676.1"/>
    </source>
</evidence>
<sequence>MTVDRPGDQILTVYMPKDERVIFASAAENLGVPVSAFGRLILRIGYDQVQRNPSLLIEAMK</sequence>
<organism evidence="1 2">
    <name type="scientific">Candidatus Methanocrinis natronophilus</name>
    <dbReference type="NCBI Taxonomy" id="3033396"/>
    <lineage>
        <taxon>Archaea</taxon>
        <taxon>Methanobacteriati</taxon>
        <taxon>Methanobacteriota</taxon>
        <taxon>Stenosarchaea group</taxon>
        <taxon>Methanomicrobia</taxon>
        <taxon>Methanotrichales</taxon>
        <taxon>Methanotrichaceae</taxon>
        <taxon>Methanocrinis</taxon>
    </lineage>
</organism>
<evidence type="ECO:0008006" key="3">
    <source>
        <dbReference type="Google" id="ProtNLM"/>
    </source>
</evidence>
<proteinExistence type="predicted"/>
<comment type="caution">
    <text evidence="1">The sequence shown here is derived from an EMBL/GenBank/DDBJ whole genome shotgun (WGS) entry which is preliminary data.</text>
</comment>
<keyword evidence="2" id="KW-1185">Reference proteome</keyword>
<protein>
    <recommendedName>
        <fullName evidence="3">CopG family transcriptional regulator</fullName>
    </recommendedName>
</protein>
<name>A0ABT5XAD4_9EURY</name>
<dbReference type="EMBL" id="JARFPK010000054">
    <property type="protein sequence ID" value="MDF0591676.1"/>
    <property type="molecule type" value="Genomic_DNA"/>
</dbReference>
<dbReference type="RefSeq" id="WP_316967403.1">
    <property type="nucleotide sequence ID" value="NZ_JARFPK010000054.1"/>
</dbReference>